<feature type="region of interest" description="Disordered" evidence="1">
    <location>
        <begin position="140"/>
        <end position="178"/>
    </location>
</feature>
<feature type="region of interest" description="Disordered" evidence="1">
    <location>
        <begin position="218"/>
        <end position="280"/>
    </location>
</feature>
<evidence type="ECO:0000256" key="1">
    <source>
        <dbReference type="SAM" id="MobiDB-lite"/>
    </source>
</evidence>
<proteinExistence type="predicted"/>
<organism evidence="2 3">
    <name type="scientific">Pycnococcus provasolii</name>
    <dbReference type="NCBI Taxonomy" id="41880"/>
    <lineage>
        <taxon>Eukaryota</taxon>
        <taxon>Viridiplantae</taxon>
        <taxon>Chlorophyta</taxon>
        <taxon>Pseudoscourfieldiophyceae</taxon>
        <taxon>Pseudoscourfieldiales</taxon>
        <taxon>Pycnococcaceae</taxon>
        <taxon>Pycnococcus</taxon>
    </lineage>
</organism>
<evidence type="ECO:0000313" key="3">
    <source>
        <dbReference type="Proteomes" id="UP000660262"/>
    </source>
</evidence>
<protein>
    <submittedName>
        <fullName evidence="2">Uncharacterized protein</fullName>
    </submittedName>
</protein>
<gene>
    <name evidence="2" type="ORF">PPROV_000800300</name>
</gene>
<feature type="compositionally biased region" description="Low complexity" evidence="1">
    <location>
        <begin position="140"/>
        <end position="158"/>
    </location>
</feature>
<dbReference type="AlphaFoldDB" id="A0A830HP79"/>
<name>A0A830HP79_9CHLO</name>
<reference evidence="2" key="1">
    <citation type="submission" date="2020-10" db="EMBL/GenBank/DDBJ databases">
        <title>Unveiling of a novel bifunctional photoreceptor, Dualchrome1, isolated from a cosmopolitan green alga.</title>
        <authorList>
            <person name="Suzuki S."/>
            <person name="Kawachi M."/>
        </authorList>
    </citation>
    <scope>NUCLEOTIDE SEQUENCE</scope>
    <source>
        <strain evidence="2">NIES 2893</strain>
    </source>
</reference>
<comment type="caution">
    <text evidence="2">The sequence shown here is derived from an EMBL/GenBank/DDBJ whole genome shotgun (WGS) entry which is preliminary data.</text>
</comment>
<feature type="compositionally biased region" description="Basic and acidic residues" evidence="1">
    <location>
        <begin position="249"/>
        <end position="258"/>
    </location>
</feature>
<feature type="compositionally biased region" description="Basic residues" evidence="1">
    <location>
        <begin position="267"/>
        <end position="280"/>
    </location>
</feature>
<dbReference type="EMBL" id="BNJQ01000024">
    <property type="protein sequence ID" value="GHP09266.1"/>
    <property type="molecule type" value="Genomic_DNA"/>
</dbReference>
<accession>A0A830HP79</accession>
<feature type="region of interest" description="Disordered" evidence="1">
    <location>
        <begin position="71"/>
        <end position="90"/>
    </location>
</feature>
<dbReference type="Proteomes" id="UP000660262">
    <property type="component" value="Unassembled WGS sequence"/>
</dbReference>
<evidence type="ECO:0000313" key="2">
    <source>
        <dbReference type="EMBL" id="GHP09266.1"/>
    </source>
</evidence>
<sequence>MIGCSWDTCSRFWNFASKNGWRDCNSTSNRDHAWSEVLRGYAQATVYASAGCGHDGAATYFEGGDYAPNAHSHPPAMSFPQQDGSGGDLHSQQTRYFEGTHVPVDGWFQSCRGCGAWTGETRYQADGIELPMCRRCQAKSRGSSASSGASSRGMSPASTTGGAGGLFANVPQSQGNRRMSCSDLLNLNDAATMMQQMLETPVHSAGDISGLDAVTACSGDDDARTTAPLSNLPSPSTTQEDLPTAIGRRPSEGVKRAALEGAAPSPARHRRRKRALVRDE</sequence>
<keyword evidence="3" id="KW-1185">Reference proteome</keyword>
<feature type="compositionally biased region" description="Polar residues" evidence="1">
    <location>
        <begin position="227"/>
        <end position="241"/>
    </location>
</feature>